<reference evidence="4 5" key="1">
    <citation type="journal article" date="2024" name="Ann. Entomol. Soc. Am.">
        <title>Genomic analyses of the southern and eastern yellowjacket wasps (Hymenoptera: Vespidae) reveal evolutionary signatures of social life.</title>
        <authorList>
            <person name="Catto M.A."/>
            <person name="Caine P.B."/>
            <person name="Orr S.E."/>
            <person name="Hunt B.G."/>
            <person name="Goodisman M.A.D."/>
        </authorList>
    </citation>
    <scope>NUCLEOTIDE SEQUENCE [LARGE SCALE GENOMIC DNA]</scope>
    <source>
        <strain evidence="4">233</strain>
        <tissue evidence="4">Head and thorax</tissue>
    </source>
</reference>
<feature type="region of interest" description="Disordered" evidence="1">
    <location>
        <begin position="1457"/>
        <end position="1641"/>
    </location>
</feature>
<feature type="compositionally biased region" description="Basic and acidic residues" evidence="1">
    <location>
        <begin position="275"/>
        <end position="310"/>
    </location>
</feature>
<feature type="region of interest" description="Disordered" evidence="1">
    <location>
        <begin position="135"/>
        <end position="176"/>
    </location>
</feature>
<dbReference type="PANTHER" id="PTHR11161:SF4">
    <property type="entry name" value="DROP DEAD"/>
    <property type="match status" value="1"/>
</dbReference>
<feature type="compositionally biased region" description="Basic and acidic residues" evidence="1">
    <location>
        <begin position="561"/>
        <end position="589"/>
    </location>
</feature>
<keyword evidence="2" id="KW-0812">Transmembrane</keyword>
<feature type="region of interest" description="Disordered" evidence="1">
    <location>
        <begin position="1431"/>
        <end position="1450"/>
    </location>
</feature>
<feature type="transmembrane region" description="Helical" evidence="2">
    <location>
        <begin position="1164"/>
        <end position="1185"/>
    </location>
</feature>
<feature type="transmembrane region" description="Helical" evidence="2">
    <location>
        <begin position="952"/>
        <end position="975"/>
    </location>
</feature>
<gene>
    <name evidence="4" type="ORF">V1478_005955</name>
</gene>
<feature type="compositionally biased region" description="Basic and acidic residues" evidence="1">
    <location>
        <begin position="1436"/>
        <end position="1450"/>
    </location>
</feature>
<evidence type="ECO:0000256" key="2">
    <source>
        <dbReference type="SAM" id="Phobius"/>
    </source>
</evidence>
<dbReference type="InterPro" id="IPR002656">
    <property type="entry name" value="Acyl_transf_3_dom"/>
</dbReference>
<name>A0ABD2B8V7_VESSQ</name>
<protein>
    <recommendedName>
        <fullName evidence="3">Nose resistant-to-fluoxetine protein N-terminal domain-containing protein</fullName>
    </recommendedName>
</protein>
<feature type="compositionally biased region" description="Basic and acidic residues" evidence="1">
    <location>
        <begin position="333"/>
        <end position="377"/>
    </location>
</feature>
<feature type="transmembrane region" description="Helical" evidence="2">
    <location>
        <begin position="1033"/>
        <end position="1056"/>
    </location>
</feature>
<feature type="region of interest" description="Disordered" evidence="1">
    <location>
        <begin position="1706"/>
        <end position="1742"/>
    </location>
</feature>
<feature type="transmembrane region" description="Helical" evidence="2">
    <location>
        <begin position="1239"/>
        <end position="1258"/>
    </location>
</feature>
<evidence type="ECO:0000256" key="1">
    <source>
        <dbReference type="SAM" id="MobiDB-lite"/>
    </source>
</evidence>
<dbReference type="InterPro" id="IPR006621">
    <property type="entry name" value="Nose-resist-to-fluoxetine_N"/>
</dbReference>
<dbReference type="PANTHER" id="PTHR11161">
    <property type="entry name" value="O-ACYLTRANSFERASE"/>
    <property type="match status" value="1"/>
</dbReference>
<feature type="compositionally biased region" description="Basic and acidic residues" evidence="1">
    <location>
        <begin position="384"/>
        <end position="408"/>
    </location>
</feature>
<feature type="compositionally biased region" description="Basic and acidic residues" evidence="1">
    <location>
        <begin position="1716"/>
        <end position="1731"/>
    </location>
</feature>
<feature type="transmembrane region" description="Helical" evidence="2">
    <location>
        <begin position="815"/>
        <end position="836"/>
    </location>
</feature>
<feature type="region of interest" description="Disordered" evidence="1">
    <location>
        <begin position="1759"/>
        <end position="1881"/>
    </location>
</feature>
<keyword evidence="2" id="KW-0472">Membrane</keyword>
<feature type="compositionally biased region" description="Basic and acidic residues" evidence="1">
    <location>
        <begin position="531"/>
        <end position="551"/>
    </location>
</feature>
<feature type="region of interest" description="Disordered" evidence="1">
    <location>
        <begin position="201"/>
        <end position="434"/>
    </location>
</feature>
<feature type="compositionally biased region" description="Basic and acidic residues" evidence="1">
    <location>
        <begin position="1616"/>
        <end position="1641"/>
    </location>
</feature>
<feature type="compositionally biased region" description="Acidic residues" evidence="1">
    <location>
        <begin position="409"/>
        <end position="419"/>
    </location>
</feature>
<keyword evidence="5" id="KW-1185">Reference proteome</keyword>
<evidence type="ECO:0000313" key="4">
    <source>
        <dbReference type="EMBL" id="KAL2729166.1"/>
    </source>
</evidence>
<feature type="compositionally biased region" description="Basic and acidic residues" evidence="1">
    <location>
        <begin position="604"/>
        <end position="616"/>
    </location>
</feature>
<sequence length="1881" mass="214680">MAFSGVHRGSAEILEEQDGDRTICAHKSPSRFFISFNMNLAGCLVRNVRGVENNGSAWDAAMRSNFRKGTAGCGRGSPGSATSETAYSIVLQASQDHSIRDGNVVHPFSSSIVEHSQRATCVGSKFGKCPERTVTTSSAVTPSSRRWHGAMSSQVPPIGRKPPVETVSSTIEEDASTQKIGSRLLGGHQFADKSSAGFSVKKKENTIDDKDGYDDNGENQSEESKNVEDINNNDNDVDDNEDDDDDEDDVVVEDEEEEIQAEDDEDESVELSEADNSKDSEANQEEVEKSKSIERKEMEREAKVKDKEEDYGTMNVLGWSFKLSAGSVSKSTTAKDTKEVKYRKDVVEDEDKEKRKSSIVKEKEDKKDIRSDVKIEGESSILLRQEKKSQKKDSGYVERETLDDSKDDSNDDDDDDDEKDNVIEDKLKVSSPTSKKLEKVRYADKDKVISVEHTDSKSIEKVKVEPKIPAEKVKNEVHQIVEESKKIGATEPTKIESDEDKDMKKVKSAKVTKIKIEQEKKLKKSGSIEPAKYESDEDKKAKKAETVKPTKTESGSSKSSLKSEEKRKHPAKTETPKATTKSKDEVEKSVKRKVKRAVPQTARNETKSKTKEHGDATKNLADLNDKILRLPSFIPNFTAVEDTNCQQHGKIFLRQLRGYKLWALQMLDSNAKIPSSLLRGNVNQFGDFDQCLGITSLVKMGNSTIKIQGKYCLATIDLYATQPGMKLPVNLMQARTFIKGNMHDPGYFIPRFTTVNWALCLPAACTAKDAEISLIDALSYYNSTSGIRFTVDVNPDMCYIKQRSRSYSKETIGVLYFYAAVVCLVIIATIRDYLVISEGKGNYSERIIMAFSLRRTVKYLFKGIKSNSKDIACIHGLRSIFMIIIYFAHQIIPLSLIPYANRVVFTEFANNPISCLLRVSSLYTDSFLLLSGLLTAYNMVKELTSHGEIRWFCRFIVRFIRLTPALIAIIFWYAFVMEHIGSGPLWNNIIVGNAELCKKNAWTNLLYIQNFFPLEEMCATHTHQLALDMQLSLLAPILVFFLHYKPIIGIILLFFLIQVSATLRYIATINNNLSIVIFHGMSLKQLYKVGNLSYILSLHRATPYACGVGLGVLLHHTGRTVKIHKVFVILGWLIAMSFGTWSLFSPWRSAKRDYTYDVEEATHYTVISPVSWALALCWTIFACFTDHGGIINRFLSNYWFVIFSRISYAIYLTQFPVFFYNVGTTRYTTEFQQHRIIDFFEIFVVICVSTVVTLLFDLPMQEVRNVIMESTDSLSTDITAEKLGTDETKEAKSKEFVKKIVNGAKIFEDDEATSAGWDWRKNVIEADTKLRNESMKDEGTVNIPGLKKSEERRKSFIGHDDGEKHIERGRINRRIPYSFDSEEETMEYFRSQKEEETRRNRRSLSRTKEIKRSMPIEIEDDYIRRRNEEAYSSQYRRSESKERSSVREHDDYRSWEFVNKERSTSIGPDSMRFFTESEEYVPKSSRRSVPKSMDSRRTLSSESEDEPPVQRRSKHERRYPSVEPKVSDEEEWEEELRIRRRQYMEKLASQQSGSTEEEDITSLRRRSSAEGRIALLKDPSGNENMDAWTVSVGPRIAQLGSSQEPSEPEDDAFYLQRREYREKAPPFRENPYSEKRDSSVRDDKDVASFNFVLTKDSKRKSVQDLTKLDDSDLTESGWSVVKEEGIEILPKASLGLYKRESIIKSQASEEDPEYYLPERPKLVQQEQEHPFKKAWQMQKSRSEEDALAYIVKDKKLIPSETKKDDDISTSKKDTSSKKSEDFQDVVTEETDTLSVWHDRSTDTEDNQQSSKSEIESDIDSTLVRQSSNTDIDESGPCSVSETDSDTSRFVWPTEDEQFEMYKMGPRRKSVETNWDWEEEET</sequence>
<organism evidence="4 5">
    <name type="scientific">Vespula squamosa</name>
    <name type="common">Southern yellow jacket</name>
    <name type="synonym">Wasp</name>
    <dbReference type="NCBI Taxonomy" id="30214"/>
    <lineage>
        <taxon>Eukaryota</taxon>
        <taxon>Metazoa</taxon>
        <taxon>Ecdysozoa</taxon>
        <taxon>Arthropoda</taxon>
        <taxon>Hexapoda</taxon>
        <taxon>Insecta</taxon>
        <taxon>Pterygota</taxon>
        <taxon>Neoptera</taxon>
        <taxon>Endopterygota</taxon>
        <taxon>Hymenoptera</taxon>
        <taxon>Apocrita</taxon>
        <taxon>Aculeata</taxon>
        <taxon>Vespoidea</taxon>
        <taxon>Vespidae</taxon>
        <taxon>Vespinae</taxon>
        <taxon>Vespula</taxon>
    </lineage>
</organism>
<feature type="compositionally biased region" description="Basic and acidic residues" evidence="1">
    <location>
        <begin position="201"/>
        <end position="210"/>
    </location>
</feature>
<dbReference type="Proteomes" id="UP001607302">
    <property type="component" value="Unassembled WGS sequence"/>
</dbReference>
<feature type="region of interest" description="Disordered" evidence="1">
    <location>
        <begin position="482"/>
        <end position="618"/>
    </location>
</feature>
<feature type="transmembrane region" description="Helical" evidence="2">
    <location>
        <begin position="1197"/>
        <end position="1219"/>
    </location>
</feature>
<feature type="compositionally biased region" description="Acidic residues" evidence="1">
    <location>
        <begin position="1782"/>
        <end position="1791"/>
    </location>
</feature>
<feature type="compositionally biased region" description="Acidic residues" evidence="1">
    <location>
        <begin position="235"/>
        <end position="273"/>
    </location>
</feature>
<accession>A0ABD2B8V7</accession>
<dbReference type="InterPro" id="IPR052728">
    <property type="entry name" value="O2_lipid_transport_reg"/>
</dbReference>
<dbReference type="Pfam" id="PF20146">
    <property type="entry name" value="NRF"/>
    <property type="match status" value="1"/>
</dbReference>
<feature type="transmembrane region" description="Helical" evidence="2">
    <location>
        <begin position="920"/>
        <end position="940"/>
    </location>
</feature>
<feature type="transmembrane region" description="Helical" evidence="2">
    <location>
        <begin position="1063"/>
        <end position="1082"/>
    </location>
</feature>
<keyword evidence="2" id="KW-1133">Transmembrane helix</keyword>
<feature type="transmembrane region" description="Helical" evidence="2">
    <location>
        <begin position="879"/>
        <end position="900"/>
    </location>
</feature>
<dbReference type="EMBL" id="JAUDFV010000131">
    <property type="protein sequence ID" value="KAL2729166.1"/>
    <property type="molecule type" value="Genomic_DNA"/>
</dbReference>
<evidence type="ECO:0000259" key="3">
    <source>
        <dbReference type="SMART" id="SM00703"/>
    </source>
</evidence>
<feature type="compositionally biased region" description="Basic and acidic residues" evidence="1">
    <location>
        <begin position="482"/>
        <end position="505"/>
    </location>
</feature>
<proteinExistence type="predicted"/>
<feature type="domain" description="Nose resistant-to-fluoxetine protein N-terminal" evidence="3">
    <location>
        <begin position="642"/>
        <end position="791"/>
    </location>
</feature>
<comment type="caution">
    <text evidence="4">The sequence shown here is derived from an EMBL/GenBank/DDBJ whole genome shotgun (WGS) entry which is preliminary data.</text>
</comment>
<feature type="transmembrane region" description="Helical" evidence="2">
    <location>
        <begin position="1126"/>
        <end position="1144"/>
    </location>
</feature>
<feature type="compositionally biased region" description="Low complexity" evidence="1">
    <location>
        <begin position="135"/>
        <end position="144"/>
    </location>
</feature>
<evidence type="ECO:0000313" key="5">
    <source>
        <dbReference type="Proteomes" id="UP001607302"/>
    </source>
</evidence>
<feature type="compositionally biased region" description="Acidic residues" evidence="1">
    <location>
        <begin position="211"/>
        <end position="221"/>
    </location>
</feature>
<feature type="compositionally biased region" description="Basic and acidic residues" evidence="1">
    <location>
        <begin position="1759"/>
        <end position="1781"/>
    </location>
</feature>
<dbReference type="SMART" id="SM00703">
    <property type="entry name" value="NRF"/>
    <property type="match status" value="1"/>
</dbReference>
<dbReference type="Pfam" id="PF01757">
    <property type="entry name" value="Acyl_transf_3"/>
    <property type="match status" value="1"/>
</dbReference>